<keyword evidence="7" id="KW-1185">Reference proteome</keyword>
<dbReference type="Gene3D" id="2.40.50.100">
    <property type="match status" value="1"/>
</dbReference>
<sequence length="389" mass="42607">MGKKIVTWVIIILALVGAIALRIISKNEAKYVQVKTRLVEKGNVKSYLSLTGDVESKKSKSYFGTGGKVKNVNVEVGDTVKKGDVLITYDIPDLSLQVKQAQIQYDNAVLSQNDLKNKKNKIDNKIKLLEEEIKALEGSKEPQDEQILLTLKNQKQSITPISDDQIKQGENSILLAKIALESVQKQIKSTKYKIIAENKGTVTEVNVVDGAVDNRVKPAVKVEDIKNLKVVALVGKYHAGSVKVGQEVLINNKGKEYRGKVSFVNPAAYKTSVPSGQGTLLGIESDIESDTSGLKIGFDVDMDILLSEMKDVIKIPIEAVKKDTNGIDTVYVVQDNKAVEKIIKTGIQSDSEIEVIEGLKKGEKVILNPGNSIKNGTLIRESIENNKNI</sequence>
<feature type="domain" description="YknX-like barrel-sandwich hybrid" evidence="4">
    <location>
        <begin position="66"/>
        <end position="220"/>
    </location>
</feature>
<reference evidence="6" key="1">
    <citation type="submission" date="2022-12" db="EMBL/GenBank/DDBJ databases">
        <authorList>
            <person name="Wang J."/>
        </authorList>
    </citation>
    <scope>NUCLEOTIDE SEQUENCE</scope>
    <source>
        <strain evidence="6">HY-42-06</strain>
    </source>
</reference>
<protein>
    <submittedName>
        <fullName evidence="6">Efflux RND transporter periplasmic adaptor subunit</fullName>
    </submittedName>
</protein>
<evidence type="ECO:0000256" key="2">
    <source>
        <dbReference type="ARBA" id="ARBA00023054"/>
    </source>
</evidence>
<dbReference type="PANTHER" id="PTHR32347">
    <property type="entry name" value="EFFLUX SYSTEM COMPONENT YKNX-RELATED"/>
    <property type="match status" value="1"/>
</dbReference>
<evidence type="ECO:0000256" key="3">
    <source>
        <dbReference type="SAM" id="Coils"/>
    </source>
</evidence>
<comment type="subcellular location">
    <subcellularLocation>
        <location evidence="1">Cell envelope</location>
    </subcellularLocation>
</comment>
<gene>
    <name evidence="6" type="ORF">OXH55_08865</name>
</gene>
<feature type="coiled-coil region" evidence="3">
    <location>
        <begin position="112"/>
        <end position="139"/>
    </location>
</feature>
<evidence type="ECO:0000259" key="4">
    <source>
        <dbReference type="Pfam" id="PF25984"/>
    </source>
</evidence>
<dbReference type="PANTHER" id="PTHR32347:SF14">
    <property type="entry name" value="EFFLUX SYSTEM COMPONENT YKNX-RELATED"/>
    <property type="match status" value="1"/>
</dbReference>
<proteinExistence type="predicted"/>
<organism evidence="6 7">
    <name type="scientific">Clostridium ganghwense</name>
    <dbReference type="NCBI Taxonomy" id="312089"/>
    <lineage>
        <taxon>Bacteria</taxon>
        <taxon>Bacillati</taxon>
        <taxon>Bacillota</taxon>
        <taxon>Clostridia</taxon>
        <taxon>Eubacteriales</taxon>
        <taxon>Clostridiaceae</taxon>
        <taxon>Clostridium</taxon>
    </lineage>
</organism>
<feature type="domain" description="YknX-like C-terminal permuted SH3-like" evidence="5">
    <location>
        <begin position="312"/>
        <end position="379"/>
    </location>
</feature>
<dbReference type="Gene3D" id="2.40.30.170">
    <property type="match status" value="1"/>
</dbReference>
<dbReference type="EMBL" id="JAPQES010000002">
    <property type="protein sequence ID" value="MCY6370740.1"/>
    <property type="molecule type" value="Genomic_DNA"/>
</dbReference>
<comment type="caution">
    <text evidence="6">The sequence shown here is derived from an EMBL/GenBank/DDBJ whole genome shotgun (WGS) entry which is preliminary data.</text>
</comment>
<evidence type="ECO:0000313" key="6">
    <source>
        <dbReference type="EMBL" id="MCY6370740.1"/>
    </source>
</evidence>
<dbReference type="Proteomes" id="UP001079657">
    <property type="component" value="Unassembled WGS sequence"/>
</dbReference>
<dbReference type="InterPro" id="IPR050465">
    <property type="entry name" value="UPF0194_transport"/>
</dbReference>
<evidence type="ECO:0000256" key="1">
    <source>
        <dbReference type="ARBA" id="ARBA00004196"/>
    </source>
</evidence>
<dbReference type="InterPro" id="IPR058637">
    <property type="entry name" value="YknX-like_C"/>
</dbReference>
<evidence type="ECO:0000259" key="5">
    <source>
        <dbReference type="Pfam" id="PF25989"/>
    </source>
</evidence>
<name>A0ABT4CNV5_9CLOT</name>
<dbReference type="Pfam" id="PF25989">
    <property type="entry name" value="YknX_C"/>
    <property type="match status" value="1"/>
</dbReference>
<keyword evidence="2 3" id="KW-0175">Coiled coil</keyword>
<dbReference type="InterPro" id="IPR058639">
    <property type="entry name" value="BSH_YknX-like"/>
</dbReference>
<evidence type="ECO:0000313" key="7">
    <source>
        <dbReference type="Proteomes" id="UP001079657"/>
    </source>
</evidence>
<dbReference type="RefSeq" id="WP_268049567.1">
    <property type="nucleotide sequence ID" value="NZ_JAPQES010000002.1"/>
</dbReference>
<dbReference type="Gene3D" id="2.40.420.20">
    <property type="match status" value="1"/>
</dbReference>
<dbReference type="Pfam" id="PF25984">
    <property type="entry name" value="BSH_YknX"/>
    <property type="match status" value="1"/>
</dbReference>
<accession>A0ABT4CNV5</accession>